<feature type="compositionally biased region" description="Low complexity" evidence="1">
    <location>
        <begin position="1"/>
        <end position="22"/>
    </location>
</feature>
<proteinExistence type="predicted"/>
<dbReference type="EMBL" id="BNCI01000002">
    <property type="protein sequence ID" value="GHF27907.1"/>
    <property type="molecule type" value="Genomic_DNA"/>
</dbReference>
<accession>A0A919AVA0</accession>
<name>A0A919AVA0_9PROT</name>
<evidence type="ECO:0000313" key="2">
    <source>
        <dbReference type="EMBL" id="GHF27907.1"/>
    </source>
</evidence>
<sequence length="59" mass="6135">MDIQGTASAAGQVAQSAGRSGSESAVNERRESQDSEIERKEIEPSDTGSGVGERVDIQA</sequence>
<protein>
    <submittedName>
        <fullName evidence="2">Uncharacterized protein</fullName>
    </submittedName>
</protein>
<dbReference type="AlphaFoldDB" id="A0A919AVA0"/>
<gene>
    <name evidence="2" type="ORF">GCM10017044_23840</name>
</gene>
<keyword evidence="3" id="KW-1185">Reference proteome</keyword>
<organism evidence="2 3">
    <name type="scientific">Kordiimonas sediminis</name>
    <dbReference type="NCBI Taxonomy" id="1735581"/>
    <lineage>
        <taxon>Bacteria</taxon>
        <taxon>Pseudomonadati</taxon>
        <taxon>Pseudomonadota</taxon>
        <taxon>Alphaproteobacteria</taxon>
        <taxon>Kordiimonadales</taxon>
        <taxon>Kordiimonadaceae</taxon>
        <taxon>Kordiimonas</taxon>
    </lineage>
</organism>
<reference evidence="2" key="1">
    <citation type="journal article" date="2014" name="Int. J. Syst. Evol. Microbiol.">
        <title>Complete genome sequence of Corynebacterium casei LMG S-19264T (=DSM 44701T), isolated from a smear-ripened cheese.</title>
        <authorList>
            <consortium name="US DOE Joint Genome Institute (JGI-PGF)"/>
            <person name="Walter F."/>
            <person name="Albersmeier A."/>
            <person name="Kalinowski J."/>
            <person name="Ruckert C."/>
        </authorList>
    </citation>
    <scope>NUCLEOTIDE SEQUENCE</scope>
    <source>
        <strain evidence="2">KCTC 42590</strain>
    </source>
</reference>
<comment type="caution">
    <text evidence="2">The sequence shown here is derived from an EMBL/GenBank/DDBJ whole genome shotgun (WGS) entry which is preliminary data.</text>
</comment>
<reference evidence="2" key="2">
    <citation type="submission" date="2020-09" db="EMBL/GenBank/DDBJ databases">
        <authorList>
            <person name="Sun Q."/>
            <person name="Kim S."/>
        </authorList>
    </citation>
    <scope>NUCLEOTIDE SEQUENCE</scope>
    <source>
        <strain evidence="2">KCTC 42590</strain>
    </source>
</reference>
<evidence type="ECO:0000256" key="1">
    <source>
        <dbReference type="SAM" id="MobiDB-lite"/>
    </source>
</evidence>
<dbReference type="RefSeq" id="WP_191253245.1">
    <property type="nucleotide sequence ID" value="NZ_BNCI01000002.1"/>
</dbReference>
<feature type="region of interest" description="Disordered" evidence="1">
    <location>
        <begin position="1"/>
        <end position="59"/>
    </location>
</feature>
<dbReference type="Proteomes" id="UP000630923">
    <property type="component" value="Unassembled WGS sequence"/>
</dbReference>
<feature type="compositionally biased region" description="Basic and acidic residues" evidence="1">
    <location>
        <begin position="26"/>
        <end position="43"/>
    </location>
</feature>
<evidence type="ECO:0000313" key="3">
    <source>
        <dbReference type="Proteomes" id="UP000630923"/>
    </source>
</evidence>